<comment type="caution">
    <text evidence="3">The sequence shown here is derived from an EMBL/GenBank/DDBJ whole genome shotgun (WGS) entry which is preliminary data.</text>
</comment>
<feature type="chain" id="PRO_5041406178" description="Snake toxin/toxin-like domain-containing protein" evidence="1">
    <location>
        <begin position="24"/>
        <end position="157"/>
    </location>
</feature>
<feature type="signal peptide" evidence="1">
    <location>
        <begin position="1"/>
        <end position="23"/>
    </location>
</feature>
<dbReference type="EMBL" id="CATQJL010000223">
    <property type="protein sequence ID" value="CAJ0599341.1"/>
    <property type="molecule type" value="Genomic_DNA"/>
</dbReference>
<dbReference type="SUPFAM" id="SSF57302">
    <property type="entry name" value="Snake toxin-like"/>
    <property type="match status" value="1"/>
</dbReference>
<sequence>MTECAKGFFVLLLLYENLNFGCLLRCYSCSLEYAEDYDEGSRDALCGDKSFLGLGPDETVRTCAPWETICVTTLQTLHNTIAKVERGCAEECPNGCEFTGYGPSQVECTDCCEDDLCNGRFSLSYYYKVMRQQYGSWFTPVNGEIEWNKEQNLIFRY</sequence>
<dbReference type="Pfam" id="PF00087">
    <property type="entry name" value="Toxin_TOLIP"/>
    <property type="match status" value="1"/>
</dbReference>
<organism evidence="3 4">
    <name type="scientific">Cylicocyclus nassatus</name>
    <name type="common">Nematode worm</name>
    <dbReference type="NCBI Taxonomy" id="53992"/>
    <lineage>
        <taxon>Eukaryota</taxon>
        <taxon>Metazoa</taxon>
        <taxon>Ecdysozoa</taxon>
        <taxon>Nematoda</taxon>
        <taxon>Chromadorea</taxon>
        <taxon>Rhabditida</taxon>
        <taxon>Rhabditina</taxon>
        <taxon>Rhabditomorpha</taxon>
        <taxon>Strongyloidea</taxon>
        <taxon>Strongylidae</taxon>
        <taxon>Cylicocyclus</taxon>
    </lineage>
</organism>
<evidence type="ECO:0000313" key="4">
    <source>
        <dbReference type="Proteomes" id="UP001176961"/>
    </source>
</evidence>
<feature type="domain" description="Snake toxin/toxin-like" evidence="2">
    <location>
        <begin position="59"/>
        <end position="118"/>
    </location>
</feature>
<protein>
    <recommendedName>
        <fullName evidence="2">Snake toxin/toxin-like domain-containing protein</fullName>
    </recommendedName>
</protein>
<accession>A0AA36GVX4</accession>
<dbReference type="Proteomes" id="UP001176961">
    <property type="component" value="Unassembled WGS sequence"/>
</dbReference>
<evidence type="ECO:0000259" key="2">
    <source>
        <dbReference type="Pfam" id="PF00087"/>
    </source>
</evidence>
<dbReference type="CDD" id="cd00117">
    <property type="entry name" value="TFP"/>
    <property type="match status" value="1"/>
</dbReference>
<dbReference type="Gene3D" id="2.10.60.10">
    <property type="entry name" value="CD59"/>
    <property type="match status" value="1"/>
</dbReference>
<evidence type="ECO:0000256" key="1">
    <source>
        <dbReference type="SAM" id="SignalP"/>
    </source>
</evidence>
<reference evidence="3" key="1">
    <citation type="submission" date="2023-07" db="EMBL/GenBank/DDBJ databases">
        <authorList>
            <consortium name="CYATHOMIX"/>
        </authorList>
    </citation>
    <scope>NUCLEOTIDE SEQUENCE</scope>
    <source>
        <strain evidence="3">N/A</strain>
    </source>
</reference>
<keyword evidence="1" id="KW-0732">Signal</keyword>
<dbReference type="InterPro" id="IPR035076">
    <property type="entry name" value="Toxin/TOLIP"/>
</dbReference>
<dbReference type="InterPro" id="IPR045860">
    <property type="entry name" value="Snake_toxin-like_sf"/>
</dbReference>
<gene>
    <name evidence="3" type="ORF">CYNAS_LOCUS11324</name>
</gene>
<dbReference type="AlphaFoldDB" id="A0AA36GVX4"/>
<evidence type="ECO:0000313" key="3">
    <source>
        <dbReference type="EMBL" id="CAJ0599341.1"/>
    </source>
</evidence>
<keyword evidence="4" id="KW-1185">Reference proteome</keyword>
<proteinExistence type="predicted"/>
<name>A0AA36GVX4_CYLNA</name>